<reference evidence="3 4" key="1">
    <citation type="submission" date="2020-02" db="EMBL/GenBank/DDBJ databases">
        <authorList>
            <person name="Zhang X.-Y."/>
        </authorList>
    </citation>
    <scope>NUCLEOTIDE SEQUENCE [LARGE SCALE GENOMIC DNA]</scope>
    <source>
        <strain evidence="3 4">C33</strain>
    </source>
</reference>
<dbReference type="InterPro" id="IPR031848">
    <property type="entry name" value="PrlF_antitoxin"/>
</dbReference>
<proteinExistence type="predicted"/>
<organism evidence="3 4">
    <name type="scientific">Wenzhouxiangella limi</name>
    <dbReference type="NCBI Taxonomy" id="2707351"/>
    <lineage>
        <taxon>Bacteria</taxon>
        <taxon>Pseudomonadati</taxon>
        <taxon>Pseudomonadota</taxon>
        <taxon>Gammaproteobacteria</taxon>
        <taxon>Chromatiales</taxon>
        <taxon>Wenzhouxiangellaceae</taxon>
        <taxon>Wenzhouxiangella</taxon>
    </lineage>
</organism>
<dbReference type="GO" id="GO:0097351">
    <property type="term" value="F:toxin sequestering activity"/>
    <property type="evidence" value="ECO:0007669"/>
    <property type="project" value="InterPro"/>
</dbReference>
<name>A0A845UUZ0_9GAMM</name>
<evidence type="ECO:0000259" key="2">
    <source>
        <dbReference type="PROSITE" id="PS51740"/>
    </source>
</evidence>
<dbReference type="PROSITE" id="PS51740">
    <property type="entry name" value="SPOVT_ABRB"/>
    <property type="match status" value="1"/>
</dbReference>
<dbReference type="SMART" id="SM00966">
    <property type="entry name" value="SpoVT_AbrB"/>
    <property type="match status" value="1"/>
</dbReference>
<dbReference type="EMBL" id="JAAGSC010000039">
    <property type="protein sequence ID" value="NDY95317.1"/>
    <property type="molecule type" value="Genomic_DNA"/>
</dbReference>
<dbReference type="GO" id="GO:0001558">
    <property type="term" value="P:regulation of cell growth"/>
    <property type="evidence" value="ECO:0007669"/>
    <property type="project" value="InterPro"/>
</dbReference>
<dbReference type="Pfam" id="PF15937">
    <property type="entry name" value="PrlF_antitoxin"/>
    <property type="match status" value="1"/>
</dbReference>
<keyword evidence="4" id="KW-1185">Reference proteome</keyword>
<dbReference type="GO" id="GO:0003700">
    <property type="term" value="F:DNA-binding transcription factor activity"/>
    <property type="evidence" value="ECO:0007669"/>
    <property type="project" value="InterPro"/>
</dbReference>
<accession>A0A845UUZ0</accession>
<dbReference type="InterPro" id="IPR037914">
    <property type="entry name" value="SpoVT-AbrB_sf"/>
</dbReference>
<sequence length="105" mass="11310">MRPVIQQATLTSKGQITLPKAIRQALGVTTGAKVAFELRGDQVIVTRAQEEHADPAIGSFLALLEADIRHGRHVGSLPDELVRAMLDNLGKDVDLSEEIEGSVDL</sequence>
<comment type="caution">
    <text evidence="3">The sequence shown here is derived from an EMBL/GenBank/DDBJ whole genome shotgun (WGS) entry which is preliminary data.</text>
</comment>
<dbReference type="SUPFAM" id="SSF89447">
    <property type="entry name" value="AbrB/MazE/MraZ-like"/>
    <property type="match status" value="1"/>
</dbReference>
<keyword evidence="1 3" id="KW-0238">DNA-binding</keyword>
<dbReference type="GO" id="GO:0003677">
    <property type="term" value="F:DNA binding"/>
    <property type="evidence" value="ECO:0007669"/>
    <property type="project" value="UniProtKB-UniRule"/>
</dbReference>
<dbReference type="AlphaFoldDB" id="A0A845UUZ0"/>
<gene>
    <name evidence="3" type="ORF">G3I74_06220</name>
</gene>
<dbReference type="Gene3D" id="2.10.260.10">
    <property type="match status" value="1"/>
</dbReference>
<evidence type="ECO:0000313" key="3">
    <source>
        <dbReference type="EMBL" id="NDY95317.1"/>
    </source>
</evidence>
<dbReference type="RefSeq" id="WP_164210712.1">
    <property type="nucleotide sequence ID" value="NZ_JAAGSC010000039.1"/>
</dbReference>
<feature type="domain" description="SpoVT-AbrB" evidence="2">
    <location>
        <begin position="5"/>
        <end position="50"/>
    </location>
</feature>
<evidence type="ECO:0000256" key="1">
    <source>
        <dbReference type="PROSITE-ProRule" id="PRU01076"/>
    </source>
</evidence>
<protein>
    <submittedName>
        <fullName evidence="3">AbrB/MazE/SpoVT family DNA-binding domain-containing protein</fullName>
    </submittedName>
</protein>
<dbReference type="NCBIfam" id="TIGR01439">
    <property type="entry name" value="lp_hng_hel_AbrB"/>
    <property type="match status" value="1"/>
</dbReference>
<dbReference type="Proteomes" id="UP000484885">
    <property type="component" value="Unassembled WGS sequence"/>
</dbReference>
<dbReference type="InterPro" id="IPR007159">
    <property type="entry name" value="SpoVT-AbrB_dom"/>
</dbReference>
<evidence type="ECO:0000313" key="4">
    <source>
        <dbReference type="Proteomes" id="UP000484885"/>
    </source>
</evidence>